<organism evidence="4 5">
    <name type="scientific">Butyrivibrio proteoclasticus (strain ATCC 51982 / DSM 14932 / B316)</name>
    <name type="common">Clostridium proteoclasticum</name>
    <dbReference type="NCBI Taxonomy" id="515622"/>
    <lineage>
        <taxon>Bacteria</taxon>
        <taxon>Bacillati</taxon>
        <taxon>Bacillota</taxon>
        <taxon>Clostridia</taxon>
        <taxon>Lachnospirales</taxon>
        <taxon>Lachnospiraceae</taxon>
        <taxon>Butyrivibrio</taxon>
    </lineage>
</organism>
<feature type="domain" description="Class II aldolase/adducin N-terminal" evidence="3">
    <location>
        <begin position="14"/>
        <end position="190"/>
    </location>
</feature>
<evidence type="ECO:0000256" key="1">
    <source>
        <dbReference type="ARBA" id="ARBA00022723"/>
    </source>
</evidence>
<dbReference type="Proteomes" id="UP000001299">
    <property type="component" value="Chromosome 1"/>
</dbReference>
<dbReference type="InterPro" id="IPR036409">
    <property type="entry name" value="Aldolase_II/adducin_N_sf"/>
</dbReference>
<dbReference type="GO" id="GO:0046872">
    <property type="term" value="F:metal ion binding"/>
    <property type="evidence" value="ECO:0007669"/>
    <property type="project" value="UniProtKB-KW"/>
</dbReference>
<dbReference type="GO" id="GO:0019323">
    <property type="term" value="P:pentose catabolic process"/>
    <property type="evidence" value="ECO:0007669"/>
    <property type="project" value="TreeGrafter"/>
</dbReference>
<dbReference type="PANTHER" id="PTHR22789">
    <property type="entry name" value="FUCULOSE PHOSPHATE ALDOLASE"/>
    <property type="match status" value="1"/>
</dbReference>
<proteinExistence type="predicted"/>
<dbReference type="SUPFAM" id="SSF53639">
    <property type="entry name" value="AraD/HMP-PK domain-like"/>
    <property type="match status" value="2"/>
</dbReference>
<keyword evidence="2" id="KW-0456">Lyase</keyword>
<evidence type="ECO:0000256" key="2">
    <source>
        <dbReference type="ARBA" id="ARBA00023239"/>
    </source>
</evidence>
<name>E0RUM2_BUTPB</name>
<dbReference type="eggNOG" id="COG0235">
    <property type="taxonomic scope" value="Bacteria"/>
</dbReference>
<dbReference type="Gene3D" id="3.40.225.10">
    <property type="entry name" value="Class II aldolase/adducin N-terminal domain"/>
    <property type="match status" value="2"/>
</dbReference>
<dbReference type="RefSeq" id="WP_013280717.1">
    <property type="nucleotide sequence ID" value="NC_014387.1"/>
</dbReference>
<dbReference type="EMBL" id="CP001810">
    <property type="protein sequence ID" value="ADL34063.1"/>
    <property type="molecule type" value="Genomic_DNA"/>
</dbReference>
<evidence type="ECO:0000259" key="3">
    <source>
        <dbReference type="SMART" id="SM01007"/>
    </source>
</evidence>
<dbReference type="GO" id="GO:0005829">
    <property type="term" value="C:cytosol"/>
    <property type="evidence" value="ECO:0007669"/>
    <property type="project" value="TreeGrafter"/>
</dbReference>
<sequence length="368" mass="40943">MAITTNEELLVARKLIIEVSRQLHDAGLLVRTWGNISQRVDDSSFLITPSGIKYEDLTPEMIVKVNINDLSYEGDVLPSSEKAVHAACYKARPDVDFIVHTHQVYASCVGTLGLKKVLTYFDDTDVVIPVAPYALPGTEKLATNVAETIKKFPDANGLIMANHGTICMGATADDAVFEAKKMEVASHNFLVDVCKTDMTHGVCTGYNSHLENGVIVYDSPDTPIRVKEIHEKIYKRRPDVKYIVHNKSEAVMTVSRRASHMRPLLDDFAQLIGYSVKVPSNEHGKDGQSYHNIRKNVNAVFSLNDGAYCVGSTYDDAMAVAIVLDKGCIAYIAVMRNGEGHYLSFWESYKMNRHYRKSYSKLADKKGN</sequence>
<dbReference type="AlphaFoldDB" id="E0RUM2"/>
<gene>
    <name evidence="4" type="ordered locus">bpr_I1325</name>
</gene>
<dbReference type="Pfam" id="PF00596">
    <property type="entry name" value="Aldolase_II"/>
    <property type="match status" value="2"/>
</dbReference>
<dbReference type="GO" id="GO:0016832">
    <property type="term" value="F:aldehyde-lyase activity"/>
    <property type="evidence" value="ECO:0007669"/>
    <property type="project" value="TreeGrafter"/>
</dbReference>
<dbReference type="HOGENOM" id="CLU_751596_0_0_9"/>
<dbReference type="PANTHER" id="PTHR22789:SF0">
    <property type="entry name" value="3-OXO-TETRONATE 4-PHOSPHATE DECARBOXYLASE-RELATED"/>
    <property type="match status" value="1"/>
</dbReference>
<evidence type="ECO:0000313" key="4">
    <source>
        <dbReference type="EMBL" id="ADL34063.1"/>
    </source>
</evidence>
<protein>
    <submittedName>
        <fullName evidence="4">Class II aldolase/adducin family protein</fullName>
    </submittedName>
</protein>
<accession>E0RUM2</accession>
<dbReference type="InterPro" id="IPR001303">
    <property type="entry name" value="Aldolase_II/adducin_N"/>
</dbReference>
<dbReference type="SMART" id="SM01007">
    <property type="entry name" value="Aldolase_II"/>
    <property type="match status" value="1"/>
</dbReference>
<evidence type="ECO:0000313" key="5">
    <source>
        <dbReference type="Proteomes" id="UP000001299"/>
    </source>
</evidence>
<keyword evidence="5" id="KW-1185">Reference proteome</keyword>
<keyword evidence="1" id="KW-0479">Metal-binding</keyword>
<reference evidence="4 5" key="1">
    <citation type="journal article" date="2010" name="PLoS ONE">
        <title>The glycobiome of the rumen bacterium Butyrivibrio proteoclasticus B316(T) highlights adaptation to a polysaccharide-rich environment.</title>
        <authorList>
            <person name="Kelly W.J."/>
            <person name="Leahy S.C."/>
            <person name="Altermann E."/>
            <person name="Yeoman C.J."/>
            <person name="Dunne J.C."/>
            <person name="Kong Z."/>
            <person name="Pacheco D.M."/>
            <person name="Li D."/>
            <person name="Noel S.J."/>
            <person name="Moon C.D."/>
            <person name="Cookson A.L."/>
            <person name="Attwood G.T."/>
        </authorList>
    </citation>
    <scope>NUCLEOTIDE SEQUENCE [LARGE SCALE GENOMIC DNA]</scope>
    <source>
        <strain evidence="5">ATCC 51982 / DSM 14932 / B316</strain>
    </source>
</reference>
<dbReference type="KEGG" id="bpb:bpr_I1325"/>
<dbReference type="STRING" id="515622.bpr_I1325"/>
<dbReference type="InterPro" id="IPR050197">
    <property type="entry name" value="Aldolase_class_II_sugar_metab"/>
</dbReference>